<dbReference type="GO" id="GO:0005886">
    <property type="term" value="C:plasma membrane"/>
    <property type="evidence" value="ECO:0007669"/>
    <property type="project" value="TreeGrafter"/>
</dbReference>
<dbReference type="Proteomes" id="UP000792457">
    <property type="component" value="Unassembled WGS sequence"/>
</dbReference>
<name>A0A8K0P7L0_LADFU</name>
<evidence type="ECO:0000313" key="5">
    <source>
        <dbReference type="Proteomes" id="UP000792457"/>
    </source>
</evidence>
<keyword evidence="5" id="KW-1185">Reference proteome</keyword>
<sequence>MVMLSTFAPTNCNQVFSSDISKNGTISSPDYPNPYPARSQCRFDFQGRGKERVQITFTDFNLYHPEDNPKEWPRATRYFDLFIQAYFHGGLNFRLLLSPAGNSSANIFSPPSSVGFRDRVFSE</sequence>
<gene>
    <name evidence="4" type="ORF">J437_LFUL013141</name>
</gene>
<dbReference type="PANTHER" id="PTHR47537">
    <property type="entry name" value="CUBILIN"/>
    <property type="match status" value="1"/>
</dbReference>
<organism evidence="4 5">
    <name type="scientific">Ladona fulva</name>
    <name type="common">Scarce chaser dragonfly</name>
    <name type="synonym">Libellula fulva</name>
    <dbReference type="NCBI Taxonomy" id="123851"/>
    <lineage>
        <taxon>Eukaryota</taxon>
        <taxon>Metazoa</taxon>
        <taxon>Ecdysozoa</taxon>
        <taxon>Arthropoda</taxon>
        <taxon>Hexapoda</taxon>
        <taxon>Insecta</taxon>
        <taxon>Pterygota</taxon>
        <taxon>Palaeoptera</taxon>
        <taxon>Odonata</taxon>
        <taxon>Epiprocta</taxon>
        <taxon>Anisoptera</taxon>
        <taxon>Libelluloidea</taxon>
        <taxon>Libellulidae</taxon>
        <taxon>Ladona</taxon>
    </lineage>
</organism>
<keyword evidence="1" id="KW-1015">Disulfide bond</keyword>
<evidence type="ECO:0000256" key="1">
    <source>
        <dbReference type="ARBA" id="ARBA00023157"/>
    </source>
</evidence>
<proteinExistence type="predicted"/>
<dbReference type="EMBL" id="KZ308745">
    <property type="protein sequence ID" value="KAG8233734.1"/>
    <property type="molecule type" value="Genomic_DNA"/>
</dbReference>
<dbReference type="InterPro" id="IPR035914">
    <property type="entry name" value="Sperma_CUB_dom_sf"/>
</dbReference>
<evidence type="ECO:0000259" key="3">
    <source>
        <dbReference type="PROSITE" id="PS01180"/>
    </source>
</evidence>
<evidence type="ECO:0000256" key="2">
    <source>
        <dbReference type="PROSITE-ProRule" id="PRU00059"/>
    </source>
</evidence>
<dbReference type="SMART" id="SM00042">
    <property type="entry name" value="CUB"/>
    <property type="match status" value="1"/>
</dbReference>
<evidence type="ECO:0000313" key="4">
    <source>
        <dbReference type="EMBL" id="KAG8233734.1"/>
    </source>
</evidence>
<accession>A0A8K0P7L0</accession>
<dbReference type="OrthoDB" id="6369184at2759"/>
<dbReference type="AlphaFoldDB" id="A0A8K0P7L0"/>
<reference evidence="4" key="2">
    <citation type="submission" date="2017-10" db="EMBL/GenBank/DDBJ databases">
        <title>Ladona fulva Genome sequencing and assembly.</title>
        <authorList>
            <person name="Murali S."/>
            <person name="Richards S."/>
            <person name="Bandaranaike D."/>
            <person name="Bellair M."/>
            <person name="Blankenburg K."/>
            <person name="Chao H."/>
            <person name="Dinh H."/>
            <person name="Doddapaneni H."/>
            <person name="Dugan-Rocha S."/>
            <person name="Elkadiri S."/>
            <person name="Gnanaolivu R."/>
            <person name="Hernandez B."/>
            <person name="Skinner E."/>
            <person name="Javaid M."/>
            <person name="Lee S."/>
            <person name="Li M."/>
            <person name="Ming W."/>
            <person name="Munidasa M."/>
            <person name="Muniz J."/>
            <person name="Nguyen L."/>
            <person name="Hughes D."/>
            <person name="Osuji N."/>
            <person name="Pu L.-L."/>
            <person name="Puazo M."/>
            <person name="Qu C."/>
            <person name="Quiroz J."/>
            <person name="Raj R."/>
            <person name="Weissenberger G."/>
            <person name="Xin Y."/>
            <person name="Zou X."/>
            <person name="Han Y."/>
            <person name="Worley K."/>
            <person name="Muzny D."/>
            <person name="Gibbs R."/>
        </authorList>
    </citation>
    <scope>NUCLEOTIDE SEQUENCE</scope>
    <source>
        <strain evidence="4">Sampled in the wild</strain>
    </source>
</reference>
<dbReference type="SUPFAM" id="SSF49854">
    <property type="entry name" value="Spermadhesin, CUB domain"/>
    <property type="match status" value="1"/>
</dbReference>
<comment type="caution">
    <text evidence="4">The sequence shown here is derived from an EMBL/GenBank/DDBJ whole genome shotgun (WGS) entry which is preliminary data.</text>
</comment>
<dbReference type="Pfam" id="PF00431">
    <property type="entry name" value="CUB"/>
    <property type="match status" value="1"/>
</dbReference>
<feature type="domain" description="CUB" evidence="3">
    <location>
        <begin position="12"/>
        <end position="123"/>
    </location>
</feature>
<dbReference type="InterPro" id="IPR053207">
    <property type="entry name" value="Non-NMDA_GluR_Accessory"/>
</dbReference>
<dbReference type="PANTHER" id="PTHR47537:SF2">
    <property type="entry name" value="CUBILIN"/>
    <property type="match status" value="1"/>
</dbReference>
<reference evidence="4" key="1">
    <citation type="submission" date="2013-04" db="EMBL/GenBank/DDBJ databases">
        <authorList>
            <person name="Qu J."/>
            <person name="Murali S.C."/>
            <person name="Bandaranaike D."/>
            <person name="Bellair M."/>
            <person name="Blankenburg K."/>
            <person name="Chao H."/>
            <person name="Dinh H."/>
            <person name="Doddapaneni H."/>
            <person name="Downs B."/>
            <person name="Dugan-Rocha S."/>
            <person name="Elkadiri S."/>
            <person name="Gnanaolivu R.D."/>
            <person name="Hernandez B."/>
            <person name="Javaid M."/>
            <person name="Jayaseelan J.C."/>
            <person name="Lee S."/>
            <person name="Li M."/>
            <person name="Ming W."/>
            <person name="Munidasa M."/>
            <person name="Muniz J."/>
            <person name="Nguyen L."/>
            <person name="Ongeri F."/>
            <person name="Osuji N."/>
            <person name="Pu L.-L."/>
            <person name="Puazo M."/>
            <person name="Qu C."/>
            <person name="Quiroz J."/>
            <person name="Raj R."/>
            <person name="Weissenberger G."/>
            <person name="Xin Y."/>
            <person name="Zou X."/>
            <person name="Han Y."/>
            <person name="Richards S."/>
            <person name="Worley K."/>
            <person name="Muzny D."/>
            <person name="Gibbs R."/>
        </authorList>
    </citation>
    <scope>NUCLEOTIDE SEQUENCE</scope>
    <source>
        <strain evidence="4">Sampled in the wild</strain>
    </source>
</reference>
<dbReference type="InterPro" id="IPR000859">
    <property type="entry name" value="CUB_dom"/>
</dbReference>
<dbReference type="PROSITE" id="PS01180">
    <property type="entry name" value="CUB"/>
    <property type="match status" value="1"/>
</dbReference>
<dbReference type="CDD" id="cd00041">
    <property type="entry name" value="CUB"/>
    <property type="match status" value="1"/>
</dbReference>
<comment type="caution">
    <text evidence="2">Lacks conserved residue(s) required for the propagation of feature annotation.</text>
</comment>
<dbReference type="Gene3D" id="2.60.120.290">
    <property type="entry name" value="Spermadhesin, CUB domain"/>
    <property type="match status" value="1"/>
</dbReference>
<protein>
    <recommendedName>
        <fullName evidence="3">CUB domain-containing protein</fullName>
    </recommendedName>
</protein>